<keyword evidence="2" id="KW-1185">Reference proteome</keyword>
<dbReference type="AlphaFoldDB" id="A0A9P7R1B4"/>
<evidence type="ECO:0000313" key="2">
    <source>
        <dbReference type="Proteomes" id="UP000699042"/>
    </source>
</evidence>
<protein>
    <submittedName>
        <fullName evidence="1">Uncharacterized protein</fullName>
    </submittedName>
</protein>
<reference evidence="1" key="1">
    <citation type="submission" date="2021-05" db="EMBL/GenBank/DDBJ databases">
        <title>Comparative genomics of three Colletotrichum scovillei strains and genetic complementation revealed genes involved fungal growth and virulence on chili pepper.</title>
        <authorList>
            <person name="Hsieh D.-K."/>
            <person name="Chuang S.-C."/>
            <person name="Chen C.-Y."/>
            <person name="Chao Y.-T."/>
            <person name="Lu M.-Y.J."/>
            <person name="Lee M.-H."/>
            <person name="Shih M.-C."/>
        </authorList>
    </citation>
    <scope>NUCLEOTIDE SEQUENCE</scope>
    <source>
        <strain evidence="1">Coll-153</strain>
    </source>
</reference>
<accession>A0A9P7R1B4</accession>
<evidence type="ECO:0000313" key="1">
    <source>
        <dbReference type="EMBL" id="KAG7046409.1"/>
    </source>
</evidence>
<comment type="caution">
    <text evidence="1">The sequence shown here is derived from an EMBL/GenBank/DDBJ whole genome shotgun (WGS) entry which is preliminary data.</text>
</comment>
<dbReference type="EMBL" id="JAESDN010000008">
    <property type="protein sequence ID" value="KAG7046409.1"/>
    <property type="molecule type" value="Genomic_DNA"/>
</dbReference>
<dbReference type="Proteomes" id="UP000699042">
    <property type="component" value="Unassembled WGS sequence"/>
</dbReference>
<sequence>MGEATTPSGFLHVHMRQMKEKHDAVYESRPQASWPRSCFSGPYRISCFVPQTDRNGGD</sequence>
<organism evidence="1 2">
    <name type="scientific">Colletotrichum scovillei</name>
    <dbReference type="NCBI Taxonomy" id="1209932"/>
    <lineage>
        <taxon>Eukaryota</taxon>
        <taxon>Fungi</taxon>
        <taxon>Dikarya</taxon>
        <taxon>Ascomycota</taxon>
        <taxon>Pezizomycotina</taxon>
        <taxon>Sordariomycetes</taxon>
        <taxon>Hypocreomycetidae</taxon>
        <taxon>Glomerellales</taxon>
        <taxon>Glomerellaceae</taxon>
        <taxon>Colletotrichum</taxon>
        <taxon>Colletotrichum acutatum species complex</taxon>
    </lineage>
</organism>
<proteinExistence type="predicted"/>
<name>A0A9P7R1B4_9PEZI</name>
<gene>
    <name evidence="1" type="ORF">JMJ77_014641</name>
</gene>